<dbReference type="Pfam" id="PF13358">
    <property type="entry name" value="DDE_3"/>
    <property type="match status" value="1"/>
</dbReference>
<evidence type="ECO:0000313" key="4">
    <source>
        <dbReference type="Proteomes" id="UP001146120"/>
    </source>
</evidence>
<evidence type="ECO:0000313" key="3">
    <source>
        <dbReference type="EMBL" id="DAZ98855.1"/>
    </source>
</evidence>
<gene>
    <name evidence="3" type="ORF">N0F65_002580</name>
</gene>
<dbReference type="GO" id="GO:0003676">
    <property type="term" value="F:nucleic acid binding"/>
    <property type="evidence" value="ECO:0007669"/>
    <property type="project" value="InterPro"/>
</dbReference>
<dbReference type="Proteomes" id="UP001146120">
    <property type="component" value="Unassembled WGS sequence"/>
</dbReference>
<dbReference type="Gene3D" id="3.30.420.10">
    <property type="entry name" value="Ribonuclease H-like superfamily/Ribonuclease H"/>
    <property type="match status" value="2"/>
</dbReference>
<feature type="region of interest" description="Disordered" evidence="1">
    <location>
        <begin position="43"/>
        <end position="62"/>
    </location>
</feature>
<organism evidence="3 4">
    <name type="scientific">Lagenidium giganteum</name>
    <dbReference type="NCBI Taxonomy" id="4803"/>
    <lineage>
        <taxon>Eukaryota</taxon>
        <taxon>Sar</taxon>
        <taxon>Stramenopiles</taxon>
        <taxon>Oomycota</taxon>
        <taxon>Peronosporomycetes</taxon>
        <taxon>Pythiales</taxon>
        <taxon>Pythiaceae</taxon>
    </lineage>
</organism>
<evidence type="ECO:0000256" key="1">
    <source>
        <dbReference type="SAM" id="MobiDB-lite"/>
    </source>
</evidence>
<proteinExistence type="predicted"/>
<dbReference type="PANTHER" id="PTHR23022">
    <property type="entry name" value="TRANSPOSABLE ELEMENT-RELATED"/>
    <property type="match status" value="1"/>
</dbReference>
<protein>
    <recommendedName>
        <fullName evidence="2">Tc1-like transposase DDE domain-containing protein</fullName>
    </recommendedName>
</protein>
<dbReference type="InterPro" id="IPR036397">
    <property type="entry name" value="RNaseH_sf"/>
</dbReference>
<sequence>MPAGKELSKREKGTILGLKKAGYSNLKIAKEINRSEKAVRTVVRDPDGQNRRPRTGRPKILSPRARRQMFRLACKQGMSSAKIKSTINLSCSRSTVCRAQWDTEIAKYVKRKAAPALMSDHKLRRVSFAQEKAISYFDWKRVLFSDEKKFNLDGPDGCQFYWHDSRLPPEIFSKRVASGGSVMVWAVISAHGTSEIKILEGRLNQDGAGFHRAHVVKAWLEDENISTMSWTAKSPDLSPIENLWADLVLSVYANGRQFETVEELRAQVLLSWAQVKLERLQSLVDDMPTRMALVLRSAGAKINR</sequence>
<dbReference type="PANTHER" id="PTHR23022:SF129">
    <property type="entry name" value="TRANSPOSABLE ELEMENT TC3 TRANSPOSASE"/>
    <property type="match status" value="1"/>
</dbReference>
<comment type="caution">
    <text evidence="3">The sequence shown here is derived from an EMBL/GenBank/DDBJ whole genome shotgun (WGS) entry which is preliminary data.</text>
</comment>
<accession>A0AAV2YVC3</accession>
<reference evidence="3" key="2">
    <citation type="journal article" date="2023" name="Microbiol Resour">
        <title>Decontamination and Annotation of the Draft Genome Sequence of the Oomycete Lagenidium giganteum ARSEF 373.</title>
        <authorList>
            <person name="Morgan W.R."/>
            <person name="Tartar A."/>
        </authorList>
    </citation>
    <scope>NUCLEOTIDE SEQUENCE</scope>
    <source>
        <strain evidence="3">ARSEF 373</strain>
    </source>
</reference>
<dbReference type="InterPro" id="IPR052338">
    <property type="entry name" value="Transposase_5"/>
</dbReference>
<evidence type="ECO:0000259" key="2">
    <source>
        <dbReference type="Pfam" id="PF13358"/>
    </source>
</evidence>
<name>A0AAV2YVC3_9STRA</name>
<dbReference type="EMBL" id="DAKRPA010000095">
    <property type="protein sequence ID" value="DAZ98855.1"/>
    <property type="molecule type" value="Genomic_DNA"/>
</dbReference>
<keyword evidence="4" id="KW-1185">Reference proteome</keyword>
<dbReference type="Gene3D" id="1.10.10.60">
    <property type="entry name" value="Homeodomain-like"/>
    <property type="match status" value="1"/>
</dbReference>
<feature type="domain" description="Tc1-like transposase DDE" evidence="2">
    <location>
        <begin position="206"/>
        <end position="265"/>
    </location>
</feature>
<dbReference type="InterPro" id="IPR038717">
    <property type="entry name" value="Tc1-like_DDE_dom"/>
</dbReference>
<dbReference type="AlphaFoldDB" id="A0AAV2YVC3"/>
<reference evidence="3" key="1">
    <citation type="submission" date="2022-11" db="EMBL/GenBank/DDBJ databases">
        <authorList>
            <person name="Morgan W.R."/>
            <person name="Tartar A."/>
        </authorList>
    </citation>
    <scope>NUCLEOTIDE SEQUENCE</scope>
    <source>
        <strain evidence="3">ARSEF 373</strain>
    </source>
</reference>